<reference evidence="1 2" key="1">
    <citation type="submission" date="2018-08" db="EMBL/GenBank/DDBJ databases">
        <authorList>
            <person name="Laetsch R D."/>
            <person name="Stevens L."/>
            <person name="Kumar S."/>
            <person name="Blaxter L. M."/>
        </authorList>
    </citation>
    <scope>NUCLEOTIDE SEQUENCE [LARGE SCALE GENOMIC DNA]</scope>
</reference>
<sequence>MYDMFPMSSTQVADGSRGSDNYRCGVEYPRCCDLCAGDVKKLSNRFEFAQHLRAFHCTKEGGSFICRYGPNRVCQTLPLEGVSDRDYEAHIRKCHADFAFDKQSTMDNHEEKKKHFSSNATFTIQR</sequence>
<keyword evidence="2" id="KW-1185">Reference proteome</keyword>
<protein>
    <submittedName>
        <fullName evidence="1">Uncharacterized protein</fullName>
    </submittedName>
</protein>
<evidence type="ECO:0000313" key="1">
    <source>
        <dbReference type="EMBL" id="VDK82349.1"/>
    </source>
</evidence>
<dbReference type="Proteomes" id="UP000277928">
    <property type="component" value="Unassembled WGS sequence"/>
</dbReference>
<gene>
    <name evidence="1" type="ORF">NLS_LOCUS5708</name>
</gene>
<proteinExistence type="predicted"/>
<evidence type="ECO:0000313" key="2">
    <source>
        <dbReference type="Proteomes" id="UP000277928"/>
    </source>
</evidence>
<dbReference type="STRING" id="42156.A0A3P6TG92"/>
<dbReference type="OMA" id="VEYPRCC"/>
<accession>A0A3P6TG92</accession>
<dbReference type="AlphaFoldDB" id="A0A3P6TG92"/>
<name>A0A3P6TG92_LITSI</name>
<dbReference type="OrthoDB" id="10259024at2759"/>
<dbReference type="EMBL" id="UYRX01000445">
    <property type="protein sequence ID" value="VDK82349.1"/>
    <property type="molecule type" value="Genomic_DNA"/>
</dbReference>
<organism evidence="1 2">
    <name type="scientific">Litomosoides sigmodontis</name>
    <name type="common">Filarial nematode worm</name>
    <dbReference type="NCBI Taxonomy" id="42156"/>
    <lineage>
        <taxon>Eukaryota</taxon>
        <taxon>Metazoa</taxon>
        <taxon>Ecdysozoa</taxon>
        <taxon>Nematoda</taxon>
        <taxon>Chromadorea</taxon>
        <taxon>Rhabditida</taxon>
        <taxon>Spirurina</taxon>
        <taxon>Spiruromorpha</taxon>
        <taxon>Filarioidea</taxon>
        <taxon>Onchocercidae</taxon>
        <taxon>Litomosoides</taxon>
    </lineage>
</organism>